<comment type="similarity">
    <text evidence="1">Belongs to the ATP-dependent AMP-binding enzyme family.</text>
</comment>
<dbReference type="Gene3D" id="3.40.50.12780">
    <property type="entry name" value="N-terminal domain of ligase-like"/>
    <property type="match status" value="1"/>
</dbReference>
<dbReference type="Pfam" id="PF00501">
    <property type="entry name" value="AMP-binding"/>
    <property type="match status" value="1"/>
</dbReference>
<evidence type="ECO:0000259" key="3">
    <source>
        <dbReference type="Pfam" id="PF00501"/>
    </source>
</evidence>
<comment type="caution">
    <text evidence="4">The sequence shown here is derived from an EMBL/GenBank/DDBJ whole genome shotgun (WGS) entry which is preliminary data.</text>
</comment>
<reference evidence="4 5" key="1">
    <citation type="journal article" date="2014" name="Genome Biol. Evol.">
        <title>The secreted proteins of Achlya hypogyna and Thraustotheca clavata identify the ancestral oomycete secretome and reveal gene acquisitions by horizontal gene transfer.</title>
        <authorList>
            <person name="Misner I."/>
            <person name="Blouin N."/>
            <person name="Leonard G."/>
            <person name="Richards T.A."/>
            <person name="Lane C.E."/>
        </authorList>
    </citation>
    <scope>NUCLEOTIDE SEQUENCE [LARGE SCALE GENOMIC DNA]</scope>
    <source>
        <strain evidence="4 5">ATCC 48635</strain>
    </source>
</reference>
<dbReference type="OrthoDB" id="10253115at2759"/>
<dbReference type="GO" id="GO:0031956">
    <property type="term" value="F:medium-chain fatty acid-CoA ligase activity"/>
    <property type="evidence" value="ECO:0007669"/>
    <property type="project" value="TreeGrafter"/>
</dbReference>
<dbReference type="STRING" id="1202772.A0A1V9YAG2"/>
<keyword evidence="5" id="KW-1185">Reference proteome</keyword>
<feature type="domain" description="AMP-dependent synthetase/ligase" evidence="3">
    <location>
        <begin position="28"/>
        <end position="283"/>
    </location>
</feature>
<dbReference type="SUPFAM" id="SSF56801">
    <property type="entry name" value="Acetyl-CoA synthetase-like"/>
    <property type="match status" value="1"/>
</dbReference>
<dbReference type="GO" id="GO:0006631">
    <property type="term" value="P:fatty acid metabolic process"/>
    <property type="evidence" value="ECO:0007669"/>
    <property type="project" value="TreeGrafter"/>
</dbReference>
<name>A0A1V9YAG2_ACHHY</name>
<evidence type="ECO:0000313" key="5">
    <source>
        <dbReference type="Proteomes" id="UP000243579"/>
    </source>
</evidence>
<dbReference type="Proteomes" id="UP000243579">
    <property type="component" value="Unassembled WGS sequence"/>
</dbReference>
<dbReference type="EMBL" id="JNBR01002424">
    <property type="protein sequence ID" value="OQR82715.1"/>
    <property type="molecule type" value="Genomic_DNA"/>
</dbReference>
<proteinExistence type="inferred from homology"/>
<dbReference type="PANTHER" id="PTHR43201:SF5">
    <property type="entry name" value="MEDIUM-CHAIN ACYL-COA LIGASE ACSF2, MITOCHONDRIAL"/>
    <property type="match status" value="1"/>
</dbReference>
<dbReference type="AlphaFoldDB" id="A0A1V9YAG2"/>
<accession>A0A1V9YAG2</accession>
<protein>
    <recommendedName>
        <fullName evidence="3">AMP-dependent synthetase/ligase domain-containing protein</fullName>
    </recommendedName>
</protein>
<organism evidence="4 5">
    <name type="scientific">Achlya hypogyna</name>
    <name type="common">Oomycete</name>
    <name type="synonym">Protoachlya hypogyna</name>
    <dbReference type="NCBI Taxonomy" id="1202772"/>
    <lineage>
        <taxon>Eukaryota</taxon>
        <taxon>Sar</taxon>
        <taxon>Stramenopiles</taxon>
        <taxon>Oomycota</taxon>
        <taxon>Saprolegniomycetes</taxon>
        <taxon>Saprolegniales</taxon>
        <taxon>Achlyaceae</taxon>
        <taxon>Achlya</taxon>
    </lineage>
</organism>
<evidence type="ECO:0000256" key="2">
    <source>
        <dbReference type="ARBA" id="ARBA00022598"/>
    </source>
</evidence>
<gene>
    <name evidence="4" type="ORF">ACHHYP_15609</name>
</gene>
<keyword evidence="2" id="KW-0436">Ligase</keyword>
<evidence type="ECO:0000313" key="4">
    <source>
        <dbReference type="EMBL" id="OQR82715.1"/>
    </source>
</evidence>
<dbReference type="InterPro" id="IPR000873">
    <property type="entry name" value="AMP-dep_synth/lig_dom"/>
</dbReference>
<dbReference type="PANTHER" id="PTHR43201">
    <property type="entry name" value="ACYL-COA SYNTHETASE"/>
    <property type="match status" value="1"/>
</dbReference>
<dbReference type="InterPro" id="IPR042099">
    <property type="entry name" value="ANL_N_sf"/>
</dbReference>
<evidence type="ECO:0000256" key="1">
    <source>
        <dbReference type="ARBA" id="ARBA00006432"/>
    </source>
</evidence>
<sequence>MNHLLSRGLRVSIPLSRSVATIGATLDTAVASLPHREALRVFSSGERDADLRLSYVELNKYVDELANGFIDLNLKYGDTIALWLPNNTEHVVAQFAAAKAGLTVASIDREISTPEELAYVIKDSKASALLFENKIGGRNHASVAQKVFDEQPRKSPFELLITTSVDETDGVYQFQHILLNAPEPHVIKERRSLINEATAAVIPYTSNKGQQPTRGTLLTHGDILKKAQELASSVKLTSDDKIAMSEVPAGFLVASVAAAMKNAQVVVASTDRLEHALKVEKCSVVGNADAHFTRV</sequence>